<gene>
    <name evidence="1" type="ORF">CD178_03216</name>
</gene>
<geneLocation type="plasmid" evidence="1 2">
    <name>unnamed2</name>
</geneLocation>
<evidence type="ECO:0000313" key="2">
    <source>
        <dbReference type="Proteomes" id="UP000264120"/>
    </source>
</evidence>
<dbReference type="EMBL" id="CP023038">
    <property type="protein sequence ID" value="AXY23960.1"/>
    <property type="molecule type" value="Genomic_DNA"/>
</dbReference>
<keyword evidence="2" id="KW-1185">Reference proteome</keyword>
<accession>A0A347WGG7</accession>
<evidence type="ECO:0000313" key="1">
    <source>
        <dbReference type="EMBL" id="AXY23960.1"/>
    </source>
</evidence>
<name>A0A347WGG7_9PROT</name>
<organism evidence="1 2">
    <name type="scientific">Komagataeibacter saccharivorans</name>
    <dbReference type="NCBI Taxonomy" id="265959"/>
    <lineage>
        <taxon>Bacteria</taxon>
        <taxon>Pseudomonadati</taxon>
        <taxon>Pseudomonadota</taxon>
        <taxon>Alphaproteobacteria</taxon>
        <taxon>Acetobacterales</taxon>
        <taxon>Acetobacteraceae</taxon>
        <taxon>Komagataeibacter</taxon>
    </lineage>
</organism>
<sequence length="141" mass="15537">MTDRPRTRSDAFARAEERGRHLAATILSGPDMLTGEVFTHRLGLTISDLRDLEQAHTILVLPGASPRKSRYPAWQINAMGQPFPVLPALFDTLGDSGWTIYRFLTQSHPELAGQTALEALREGRDALVVRLARSIAEGTCV</sequence>
<evidence type="ECO:0008006" key="3">
    <source>
        <dbReference type="Google" id="ProtNLM"/>
    </source>
</evidence>
<dbReference type="Proteomes" id="UP000264120">
    <property type="component" value="Plasmid unnamed2"/>
</dbReference>
<reference evidence="1 2" key="1">
    <citation type="submission" date="2017-08" db="EMBL/GenBank/DDBJ databases">
        <title>Complete genome sequence of Gluconacetobacter saccharivorans CV1 isolated from Fermented Vinegar.</title>
        <authorList>
            <person name="Kim S.-Y."/>
        </authorList>
    </citation>
    <scope>NUCLEOTIDE SEQUENCE [LARGE SCALE GENOMIC DNA]</scope>
    <source>
        <strain evidence="1 2">CV1</strain>
        <plasmid evidence="1 2">unnamed2</plasmid>
    </source>
</reference>
<dbReference type="KEGG" id="ksc:CD178_03216"/>
<proteinExistence type="predicted"/>
<dbReference type="AlphaFoldDB" id="A0A347WGG7"/>
<keyword evidence="1" id="KW-0614">Plasmid</keyword>
<protein>
    <recommendedName>
        <fullName evidence="3">Antitoxin Xre/MbcA/ParS-like toxin-binding domain-containing protein</fullName>
    </recommendedName>
</protein>